<keyword evidence="6" id="KW-0812">Transmembrane</keyword>
<dbReference type="Pfam" id="PF00072">
    <property type="entry name" value="Response_reg"/>
    <property type="match status" value="1"/>
</dbReference>
<feature type="modified residue" description="4-aspartylphosphate" evidence="5">
    <location>
        <position position="788"/>
    </location>
</feature>
<feature type="transmembrane region" description="Helical" evidence="6">
    <location>
        <begin position="75"/>
        <end position="96"/>
    </location>
</feature>
<keyword evidence="6" id="KW-1133">Transmembrane helix</keyword>
<dbReference type="SUPFAM" id="SSF55874">
    <property type="entry name" value="ATPase domain of HSP90 chaperone/DNA topoisomerase II/histidine kinase"/>
    <property type="match status" value="1"/>
</dbReference>
<gene>
    <name evidence="9" type="ORF">SAMN06296036_119101</name>
</gene>
<dbReference type="CDD" id="cd17546">
    <property type="entry name" value="REC_hyHK_CKI1_RcsC-like"/>
    <property type="match status" value="1"/>
</dbReference>
<dbReference type="Gene3D" id="3.30.565.10">
    <property type="entry name" value="Histidine kinase-like ATPase, C-terminal domain"/>
    <property type="match status" value="1"/>
</dbReference>
<accession>A0A1Y6CEB7</accession>
<reference evidence="10" key="1">
    <citation type="submission" date="2017-04" db="EMBL/GenBank/DDBJ databases">
        <authorList>
            <person name="Varghese N."/>
            <person name="Submissions S."/>
        </authorList>
    </citation>
    <scope>NUCLEOTIDE SEQUENCE [LARGE SCALE GENOMIC DNA]</scope>
    <source>
        <strain evidence="10">RKEM611</strain>
    </source>
</reference>
<dbReference type="PRINTS" id="PR00344">
    <property type="entry name" value="BCTRLSENSOR"/>
</dbReference>
<feature type="transmembrane region" description="Helical" evidence="6">
    <location>
        <begin position="154"/>
        <end position="174"/>
    </location>
</feature>
<dbReference type="PROSITE" id="PS50109">
    <property type="entry name" value="HIS_KIN"/>
    <property type="match status" value="1"/>
</dbReference>
<dbReference type="FunFam" id="3.30.565.10:FF:000010">
    <property type="entry name" value="Sensor histidine kinase RcsC"/>
    <property type="match status" value="1"/>
</dbReference>
<protein>
    <recommendedName>
        <fullName evidence="2">histidine kinase</fullName>
        <ecNumber evidence="2">2.7.13.3</ecNumber>
    </recommendedName>
</protein>
<dbReference type="InterPro" id="IPR003661">
    <property type="entry name" value="HisK_dim/P_dom"/>
</dbReference>
<keyword evidence="9" id="KW-0418">Kinase</keyword>
<evidence type="ECO:0000259" key="7">
    <source>
        <dbReference type="PROSITE" id="PS50109"/>
    </source>
</evidence>
<evidence type="ECO:0000256" key="2">
    <source>
        <dbReference type="ARBA" id="ARBA00012438"/>
    </source>
</evidence>
<dbReference type="AlphaFoldDB" id="A0A1Y6CEB7"/>
<dbReference type="InterPro" id="IPR004358">
    <property type="entry name" value="Sig_transdc_His_kin-like_C"/>
</dbReference>
<dbReference type="SUPFAM" id="SSF47384">
    <property type="entry name" value="Homodimeric domain of signal transducing histidine kinase"/>
    <property type="match status" value="1"/>
</dbReference>
<dbReference type="PROSITE" id="PS50110">
    <property type="entry name" value="RESPONSE_REGULATORY"/>
    <property type="match status" value="1"/>
</dbReference>
<comment type="catalytic activity">
    <reaction evidence="1">
        <text>ATP + protein L-histidine = ADP + protein N-phospho-L-histidine.</text>
        <dbReference type="EC" id="2.7.13.3"/>
    </reaction>
</comment>
<proteinExistence type="predicted"/>
<name>A0A1Y6CEB7_9BACT</name>
<dbReference type="CDD" id="cd00082">
    <property type="entry name" value="HisKA"/>
    <property type="match status" value="1"/>
</dbReference>
<feature type="domain" description="Response regulatory" evidence="8">
    <location>
        <begin position="739"/>
        <end position="855"/>
    </location>
</feature>
<dbReference type="InterPro" id="IPR003594">
    <property type="entry name" value="HATPase_dom"/>
</dbReference>
<feature type="transmembrane region" description="Helical" evidence="6">
    <location>
        <begin position="121"/>
        <end position="142"/>
    </location>
</feature>
<dbReference type="OrthoDB" id="5289296at2"/>
<feature type="transmembrane region" description="Helical" evidence="6">
    <location>
        <begin position="12"/>
        <end position="36"/>
    </location>
</feature>
<dbReference type="Pfam" id="PF02518">
    <property type="entry name" value="HATPase_c"/>
    <property type="match status" value="1"/>
</dbReference>
<dbReference type="Pfam" id="PF00512">
    <property type="entry name" value="HisKA"/>
    <property type="match status" value="1"/>
</dbReference>
<dbReference type="InterPro" id="IPR036890">
    <property type="entry name" value="HATPase_C_sf"/>
</dbReference>
<dbReference type="STRING" id="1513793.SAMN06296036_119101"/>
<evidence type="ECO:0000256" key="5">
    <source>
        <dbReference type="PROSITE-ProRule" id="PRU00169"/>
    </source>
</evidence>
<keyword evidence="9" id="KW-0808">Transferase</keyword>
<evidence type="ECO:0000313" key="9">
    <source>
        <dbReference type="EMBL" id="SMF58293.1"/>
    </source>
</evidence>
<dbReference type="PANTHER" id="PTHR45339">
    <property type="entry name" value="HYBRID SIGNAL TRANSDUCTION HISTIDINE KINASE J"/>
    <property type="match status" value="1"/>
</dbReference>
<feature type="transmembrane region" description="Helical" evidence="6">
    <location>
        <begin position="48"/>
        <end position="68"/>
    </location>
</feature>
<feature type="transmembrane region" description="Helical" evidence="6">
    <location>
        <begin position="218"/>
        <end position="237"/>
    </location>
</feature>
<dbReference type="SMART" id="SM00448">
    <property type="entry name" value="REC"/>
    <property type="match status" value="1"/>
</dbReference>
<dbReference type="Gene3D" id="3.40.50.2300">
    <property type="match status" value="1"/>
</dbReference>
<dbReference type="PANTHER" id="PTHR45339:SF1">
    <property type="entry name" value="HYBRID SIGNAL TRANSDUCTION HISTIDINE KINASE J"/>
    <property type="match status" value="1"/>
</dbReference>
<dbReference type="Gene3D" id="1.10.287.130">
    <property type="match status" value="1"/>
</dbReference>
<evidence type="ECO:0000256" key="1">
    <source>
        <dbReference type="ARBA" id="ARBA00000085"/>
    </source>
</evidence>
<dbReference type="Proteomes" id="UP000192907">
    <property type="component" value="Unassembled WGS sequence"/>
</dbReference>
<keyword evidence="4" id="KW-0902">Two-component regulatory system</keyword>
<dbReference type="EC" id="2.7.13.3" evidence="2"/>
<dbReference type="EMBL" id="FWZT01000019">
    <property type="protein sequence ID" value="SMF58293.1"/>
    <property type="molecule type" value="Genomic_DNA"/>
</dbReference>
<dbReference type="InterPro" id="IPR011006">
    <property type="entry name" value="CheY-like_superfamily"/>
</dbReference>
<dbReference type="RefSeq" id="WP_132322689.1">
    <property type="nucleotide sequence ID" value="NZ_FWZT01000019.1"/>
</dbReference>
<feature type="transmembrane region" description="Helical" evidence="6">
    <location>
        <begin position="186"/>
        <end position="206"/>
    </location>
</feature>
<organism evidence="9 10">
    <name type="scientific">Pseudobacteriovorax antillogorgiicola</name>
    <dbReference type="NCBI Taxonomy" id="1513793"/>
    <lineage>
        <taxon>Bacteria</taxon>
        <taxon>Pseudomonadati</taxon>
        <taxon>Bdellovibrionota</taxon>
        <taxon>Oligoflexia</taxon>
        <taxon>Oligoflexales</taxon>
        <taxon>Pseudobacteriovoracaceae</taxon>
        <taxon>Pseudobacteriovorax</taxon>
    </lineage>
</organism>
<dbReference type="SMART" id="SM00388">
    <property type="entry name" value="HisKA"/>
    <property type="match status" value="1"/>
</dbReference>
<evidence type="ECO:0000256" key="4">
    <source>
        <dbReference type="ARBA" id="ARBA00023012"/>
    </source>
</evidence>
<dbReference type="InterPro" id="IPR036097">
    <property type="entry name" value="HisK_dim/P_sf"/>
</dbReference>
<keyword evidence="10" id="KW-1185">Reference proteome</keyword>
<dbReference type="CDD" id="cd16922">
    <property type="entry name" value="HATPase_EvgS-ArcB-TorS-like"/>
    <property type="match status" value="1"/>
</dbReference>
<keyword evidence="3 5" id="KW-0597">Phosphoprotein</keyword>
<evidence type="ECO:0000259" key="8">
    <source>
        <dbReference type="PROSITE" id="PS50110"/>
    </source>
</evidence>
<feature type="domain" description="Histidine kinase" evidence="7">
    <location>
        <begin position="500"/>
        <end position="718"/>
    </location>
</feature>
<dbReference type="InterPro" id="IPR005467">
    <property type="entry name" value="His_kinase_dom"/>
</dbReference>
<evidence type="ECO:0000313" key="10">
    <source>
        <dbReference type="Proteomes" id="UP000192907"/>
    </source>
</evidence>
<keyword evidence="6" id="KW-0472">Membrane</keyword>
<evidence type="ECO:0000256" key="3">
    <source>
        <dbReference type="ARBA" id="ARBA00022553"/>
    </source>
</evidence>
<evidence type="ECO:0000256" key="6">
    <source>
        <dbReference type="SAM" id="Phobius"/>
    </source>
</evidence>
<dbReference type="InterPro" id="IPR001789">
    <property type="entry name" value="Sig_transdc_resp-reg_receiver"/>
</dbReference>
<dbReference type="GO" id="GO:0000155">
    <property type="term" value="F:phosphorelay sensor kinase activity"/>
    <property type="evidence" value="ECO:0007669"/>
    <property type="project" value="InterPro"/>
</dbReference>
<dbReference type="SMART" id="SM00387">
    <property type="entry name" value="HATPase_c"/>
    <property type="match status" value="1"/>
</dbReference>
<sequence>MNRFRDNVIKRWLPLEQLAAFLTLILGGAVILGWHLESRSLIQVSSQFVPMQYNTALGFTLLSIGLVLHSKFRTVGLLTGLCLAALALMTIAQYLWSQDFGIDQMFMNHYITTKTSYPGRMAPNTAMCFAIMSVLLLVQSCYPNRKKRVPLKSTLSTIVMFLAAPPFLGYLMSVDPVFGWQKYTNMAIHTSSGFLVLSLAHSIGNLRRIDLRQSSRVAIALGWAVFLSFYLFGLQFAESEQKKLGAFLERSADASLSKFDVTMAQSLLAFQRQSERLGRRGVESLESWMADAKDYVLDFQELEAIYLLDDTGEILASFPKGRGFTKSLSFDSYNRPGARLVVTADETSVAALATVFDQRSGRKYHLLYKINPEKLFQDLSKSSRSEDRNFALTVRNHRDHIIYQEPRLQNAQSPLYLSTFRQYQRDEVRWSLYFSASPALMAEIDTNYPELVIFLGAIIGFLSSLAYASTMRTRHLLQLSEIRGKKLEVAIEEKSRFLANISHEIRTPLNAIIGMADIIFSEVKDPILQKQLASIQSSGDLLLAIINDVLDLSKIEAGKLSLENIPFSIDVLLEEVLQALGPKASNNGTILSTNGESLGWTNGDPYRLKQVLFNLVGNAIKFCQEGQVVMSYHEEIRNDQRWVCLAITDNGIGIAPEKLPKIFAAFSQSDELSTRAFGGTGLGLAISQAIVKQWGGYIHVQSVLKVGTTFTVNLPAPKIDPPQSRLIDRSGVGVYSELEILVVDDNELNREIFTKYLAKLGLDADQAKNGHEALVKVKQKNYDLILMDCHMPEMDGFEATRRIKENLGESAPFIIALTASAMKEDREKCADAGMDDFLGKPLKHKVLKEKLLELYGPESLTKTG</sequence>
<dbReference type="SUPFAM" id="SSF52172">
    <property type="entry name" value="CheY-like"/>
    <property type="match status" value="1"/>
</dbReference>